<sequence>MVAGRVLYRSDNSVGPSSICATKKKQIICVLDDDSLPSSTLYEPSYSGLMCRVTKRTVATALMYCPSRSVQHTPPLFFVFEVIFDGSTDIGQYKGRPKVRYIGLTGDLSPRRAINLDTRSAQFDDYRPDPRIPTQPYPQRQPTYNIPQQQGRDSRIVPHVVITQDLLPTNKASQISIVTMSVPSSKVVYCVSEEPAYKLMFSCPDCNDTYFEDLVARATTDMTAITSYPSIKLESVRIDAEQNGKTLVCLAFYNSAGEMRNVTAAVKMNVQYLAIPEIVDENFRPPVVASGNRFFLTNSQMRLSCVAHGNPVPSSFSWFQSGAKMADGQTLTVDLHFFFKTVECRASNGLYTKNSEGAEIDIWELNKRIPLSCRVRGRPAPVVRWYQQISPSVNVDARCTENSTESPVVEMDVDKKLQVFVRPPMLTSFSSSKEPDAQRVDLIAEYCANPAPHEDGIYWQIDGEKIPIASTYKNFRALRPEQNSSYQSCYRAVLQIDPLTDQDLKKRIELHIQNIQGLISPDVSLEKLIGTMTGENGGSYQAQVGLAVGLSLAVILVLVALSVGYLYMQKKACFSGM</sequence>
<dbReference type="AlphaFoldDB" id="A0A183IU82"/>
<keyword evidence="7" id="KW-1133">Transmembrane helix</keyword>
<reference evidence="11" key="1">
    <citation type="submission" date="2016-06" db="UniProtKB">
        <authorList>
            <consortium name="WormBaseParasite"/>
        </authorList>
    </citation>
    <scope>IDENTIFICATION</scope>
</reference>
<keyword evidence="3" id="KW-1015">Disulfide bond</keyword>
<dbReference type="OrthoDB" id="6413693at2759"/>
<dbReference type="InterPro" id="IPR007110">
    <property type="entry name" value="Ig-like_dom"/>
</dbReference>
<protein>
    <submittedName>
        <fullName evidence="11">Ig-like domain-containing protein</fullName>
    </submittedName>
</protein>
<feature type="region of interest" description="Disordered" evidence="6">
    <location>
        <begin position="124"/>
        <end position="150"/>
    </location>
</feature>
<dbReference type="GO" id="GO:0005911">
    <property type="term" value="C:cell-cell junction"/>
    <property type="evidence" value="ECO:0007669"/>
    <property type="project" value="TreeGrafter"/>
</dbReference>
<evidence type="ECO:0000313" key="9">
    <source>
        <dbReference type="EMBL" id="VDP12183.1"/>
    </source>
</evidence>
<evidence type="ECO:0000313" key="11">
    <source>
        <dbReference type="WBParaSite" id="SBAD_0000744601-mRNA-1"/>
    </source>
</evidence>
<dbReference type="GO" id="GO:0050839">
    <property type="term" value="F:cell adhesion molecule binding"/>
    <property type="evidence" value="ECO:0007669"/>
    <property type="project" value="TreeGrafter"/>
</dbReference>
<name>A0A183IU82_9BILA</name>
<feature type="domain" description="Ig-like" evidence="8">
    <location>
        <begin position="276"/>
        <end position="361"/>
    </location>
</feature>
<evidence type="ECO:0000256" key="3">
    <source>
        <dbReference type="ARBA" id="ARBA00023157"/>
    </source>
</evidence>
<dbReference type="PANTHER" id="PTHR11640">
    <property type="entry name" value="NEPHRIN"/>
    <property type="match status" value="1"/>
</dbReference>
<evidence type="ECO:0000256" key="1">
    <source>
        <dbReference type="ARBA" id="ARBA00004479"/>
    </source>
</evidence>
<evidence type="ECO:0000256" key="2">
    <source>
        <dbReference type="ARBA" id="ARBA00023136"/>
    </source>
</evidence>
<evidence type="ECO:0000256" key="5">
    <source>
        <dbReference type="ARBA" id="ARBA00023319"/>
    </source>
</evidence>
<feature type="transmembrane region" description="Helical" evidence="7">
    <location>
        <begin position="544"/>
        <end position="568"/>
    </location>
</feature>
<dbReference type="PANTHER" id="PTHR11640:SF31">
    <property type="entry name" value="IRREGULAR CHIASM C-ROUGHEST PROTEIN-RELATED"/>
    <property type="match status" value="1"/>
</dbReference>
<dbReference type="WBParaSite" id="SBAD_0000744601-mRNA-1">
    <property type="protein sequence ID" value="SBAD_0000744601-mRNA-1"/>
    <property type="gene ID" value="SBAD_0000744601"/>
</dbReference>
<accession>A0A183IU82</accession>
<reference evidence="9 10" key="2">
    <citation type="submission" date="2018-11" db="EMBL/GenBank/DDBJ databases">
        <authorList>
            <consortium name="Pathogen Informatics"/>
        </authorList>
    </citation>
    <scope>NUCLEOTIDE SEQUENCE [LARGE SCALE GENOMIC DNA]</scope>
</reference>
<keyword evidence="10" id="KW-1185">Reference proteome</keyword>
<evidence type="ECO:0000256" key="7">
    <source>
        <dbReference type="SAM" id="Phobius"/>
    </source>
</evidence>
<dbReference type="PROSITE" id="PS50835">
    <property type="entry name" value="IG_LIKE"/>
    <property type="match status" value="1"/>
</dbReference>
<proteinExistence type="predicted"/>
<keyword evidence="5" id="KW-0393">Immunoglobulin domain</keyword>
<keyword evidence="2 7" id="KW-0472">Membrane</keyword>
<evidence type="ECO:0000313" key="10">
    <source>
        <dbReference type="Proteomes" id="UP000270296"/>
    </source>
</evidence>
<dbReference type="InterPro" id="IPR036179">
    <property type="entry name" value="Ig-like_dom_sf"/>
</dbReference>
<dbReference type="Proteomes" id="UP000270296">
    <property type="component" value="Unassembled WGS sequence"/>
</dbReference>
<evidence type="ECO:0000256" key="6">
    <source>
        <dbReference type="SAM" id="MobiDB-lite"/>
    </source>
</evidence>
<keyword evidence="7" id="KW-0812">Transmembrane</keyword>
<organism evidence="11">
    <name type="scientific">Soboliphyme baturini</name>
    <dbReference type="NCBI Taxonomy" id="241478"/>
    <lineage>
        <taxon>Eukaryota</taxon>
        <taxon>Metazoa</taxon>
        <taxon>Ecdysozoa</taxon>
        <taxon>Nematoda</taxon>
        <taxon>Enoplea</taxon>
        <taxon>Dorylaimia</taxon>
        <taxon>Dioctophymatida</taxon>
        <taxon>Dioctophymatoidea</taxon>
        <taxon>Soboliphymatidae</taxon>
        <taxon>Soboliphyme</taxon>
    </lineage>
</organism>
<dbReference type="InterPro" id="IPR051275">
    <property type="entry name" value="Cell_adhesion_signaling"/>
</dbReference>
<dbReference type="SUPFAM" id="SSF48726">
    <property type="entry name" value="Immunoglobulin"/>
    <property type="match status" value="1"/>
</dbReference>
<evidence type="ECO:0000259" key="8">
    <source>
        <dbReference type="PROSITE" id="PS50835"/>
    </source>
</evidence>
<evidence type="ECO:0000256" key="4">
    <source>
        <dbReference type="ARBA" id="ARBA00023180"/>
    </source>
</evidence>
<gene>
    <name evidence="9" type="ORF">SBAD_LOCUS7179</name>
</gene>
<keyword evidence="4" id="KW-0325">Glycoprotein</keyword>
<dbReference type="EMBL" id="UZAM01010392">
    <property type="protein sequence ID" value="VDP12183.1"/>
    <property type="molecule type" value="Genomic_DNA"/>
</dbReference>
<dbReference type="GO" id="GO:0005886">
    <property type="term" value="C:plasma membrane"/>
    <property type="evidence" value="ECO:0007669"/>
    <property type="project" value="TreeGrafter"/>
</dbReference>
<comment type="subcellular location">
    <subcellularLocation>
        <location evidence="1">Membrane</location>
        <topology evidence="1">Single-pass type I membrane protein</topology>
    </subcellularLocation>
</comment>
<dbReference type="GO" id="GO:0098609">
    <property type="term" value="P:cell-cell adhesion"/>
    <property type="evidence" value="ECO:0007669"/>
    <property type="project" value="TreeGrafter"/>
</dbReference>